<dbReference type="PROSITE" id="PS50931">
    <property type="entry name" value="HTH_LYSR"/>
    <property type="match status" value="1"/>
</dbReference>
<comment type="caution">
    <text evidence="6">The sequence shown here is derived from an EMBL/GenBank/DDBJ whole genome shotgun (WGS) entry which is preliminary data.</text>
</comment>
<evidence type="ECO:0000256" key="3">
    <source>
        <dbReference type="ARBA" id="ARBA00023125"/>
    </source>
</evidence>
<dbReference type="PRINTS" id="PR00039">
    <property type="entry name" value="HTHLYSR"/>
</dbReference>
<evidence type="ECO:0000256" key="4">
    <source>
        <dbReference type="ARBA" id="ARBA00023163"/>
    </source>
</evidence>
<dbReference type="InterPro" id="IPR036390">
    <property type="entry name" value="WH_DNA-bd_sf"/>
</dbReference>
<accession>A0ABV7XBC9</accession>
<protein>
    <submittedName>
        <fullName evidence="6">LysR family transcriptional regulator</fullName>
    </submittedName>
</protein>
<keyword evidence="4" id="KW-0804">Transcription</keyword>
<evidence type="ECO:0000256" key="2">
    <source>
        <dbReference type="ARBA" id="ARBA00023015"/>
    </source>
</evidence>
<dbReference type="SUPFAM" id="SSF46785">
    <property type="entry name" value="Winged helix' DNA-binding domain"/>
    <property type="match status" value="1"/>
</dbReference>
<dbReference type="Pfam" id="PF00126">
    <property type="entry name" value="HTH_1"/>
    <property type="match status" value="1"/>
</dbReference>
<keyword evidence="7" id="KW-1185">Reference proteome</keyword>
<dbReference type="Gene3D" id="1.10.10.10">
    <property type="entry name" value="Winged helix-like DNA-binding domain superfamily/Winged helix DNA-binding domain"/>
    <property type="match status" value="1"/>
</dbReference>
<feature type="domain" description="HTH lysR-type" evidence="5">
    <location>
        <begin position="1"/>
        <end position="57"/>
    </location>
</feature>
<dbReference type="PANTHER" id="PTHR30346:SF0">
    <property type="entry name" value="HCA OPERON TRANSCRIPTIONAL ACTIVATOR HCAR"/>
    <property type="match status" value="1"/>
</dbReference>
<dbReference type="CDD" id="cd08414">
    <property type="entry name" value="PBP2_LTTR_aromatics_like"/>
    <property type="match status" value="1"/>
</dbReference>
<name>A0ABV7XBC9_9SPHN</name>
<dbReference type="Proteomes" id="UP001595615">
    <property type="component" value="Unassembled WGS sequence"/>
</dbReference>
<gene>
    <name evidence="6" type="ORF">ACFOMD_08225</name>
</gene>
<keyword evidence="2" id="KW-0805">Transcription regulation</keyword>
<reference evidence="7" key="1">
    <citation type="journal article" date="2019" name="Int. J. Syst. Evol. Microbiol.">
        <title>The Global Catalogue of Microorganisms (GCM) 10K type strain sequencing project: providing services to taxonomists for standard genome sequencing and annotation.</title>
        <authorList>
            <consortium name="The Broad Institute Genomics Platform"/>
            <consortium name="The Broad Institute Genome Sequencing Center for Infectious Disease"/>
            <person name="Wu L."/>
            <person name="Ma J."/>
        </authorList>
    </citation>
    <scope>NUCLEOTIDE SEQUENCE [LARGE SCALE GENOMIC DNA]</scope>
    <source>
        <strain evidence="7">KCTC 42644</strain>
    </source>
</reference>
<evidence type="ECO:0000313" key="6">
    <source>
        <dbReference type="EMBL" id="MFC3712552.1"/>
    </source>
</evidence>
<organism evidence="6 7">
    <name type="scientific">Sphingoaurantiacus capsulatus</name>
    <dbReference type="NCBI Taxonomy" id="1771310"/>
    <lineage>
        <taxon>Bacteria</taxon>
        <taxon>Pseudomonadati</taxon>
        <taxon>Pseudomonadota</taxon>
        <taxon>Alphaproteobacteria</taxon>
        <taxon>Sphingomonadales</taxon>
        <taxon>Sphingosinicellaceae</taxon>
        <taxon>Sphingoaurantiacus</taxon>
    </lineage>
</organism>
<proteinExistence type="inferred from homology"/>
<evidence type="ECO:0000313" key="7">
    <source>
        <dbReference type="Proteomes" id="UP001595615"/>
    </source>
</evidence>
<dbReference type="EMBL" id="JBHRXV010000005">
    <property type="protein sequence ID" value="MFC3712552.1"/>
    <property type="molecule type" value="Genomic_DNA"/>
</dbReference>
<dbReference type="InterPro" id="IPR005119">
    <property type="entry name" value="LysR_subst-bd"/>
</dbReference>
<dbReference type="SUPFAM" id="SSF53850">
    <property type="entry name" value="Periplasmic binding protein-like II"/>
    <property type="match status" value="1"/>
</dbReference>
<evidence type="ECO:0000256" key="1">
    <source>
        <dbReference type="ARBA" id="ARBA00009437"/>
    </source>
</evidence>
<dbReference type="InterPro" id="IPR036388">
    <property type="entry name" value="WH-like_DNA-bd_sf"/>
</dbReference>
<dbReference type="Gene3D" id="3.40.190.10">
    <property type="entry name" value="Periplasmic binding protein-like II"/>
    <property type="match status" value="2"/>
</dbReference>
<keyword evidence="3" id="KW-0238">DNA-binding</keyword>
<comment type="similarity">
    <text evidence="1">Belongs to the LysR transcriptional regulatory family.</text>
</comment>
<sequence>MKHFTFFLAVAEELSFHRAASRLNIAQSALSRRIADLERELGDTLLFERQARGVRLTEAGKLLLEDVRRILGDVDEAARRVTRSAEGTLGTLRISFSEGMVRRALLGQALQRFRDSYPGIALRFAPMTSDLQREKLRSAEIDVGFVYEEADDPREFDVSPIGYDRIVAVVPSVHPLAGRSDATIGDLAGVPMIWPSRVQSPRFFGRLASSFGSAGIMPDIAAEVTAVDISYGLVAAGLGVGLIIAGERSPAPHDVALVPIAGLPPAILLSMIWRKGDSARILTNFIRTVEEARDAASA</sequence>
<dbReference type="RefSeq" id="WP_380859675.1">
    <property type="nucleotide sequence ID" value="NZ_JBHRXV010000005.1"/>
</dbReference>
<evidence type="ECO:0000259" key="5">
    <source>
        <dbReference type="PROSITE" id="PS50931"/>
    </source>
</evidence>
<dbReference type="Pfam" id="PF03466">
    <property type="entry name" value="LysR_substrate"/>
    <property type="match status" value="1"/>
</dbReference>
<dbReference type="InterPro" id="IPR000847">
    <property type="entry name" value="LysR_HTH_N"/>
</dbReference>
<dbReference type="PANTHER" id="PTHR30346">
    <property type="entry name" value="TRANSCRIPTIONAL DUAL REGULATOR HCAR-RELATED"/>
    <property type="match status" value="1"/>
</dbReference>